<feature type="domain" description="Peptidoglycan hydrolase PcsB coiled-coil" evidence="5">
    <location>
        <begin position="101"/>
        <end position="173"/>
    </location>
</feature>
<accession>A0A1M5Y916</accession>
<dbReference type="InterPro" id="IPR011055">
    <property type="entry name" value="Dup_hybrid_motif"/>
</dbReference>
<dbReference type="GO" id="GO:0004222">
    <property type="term" value="F:metalloendopeptidase activity"/>
    <property type="evidence" value="ECO:0007669"/>
    <property type="project" value="TreeGrafter"/>
</dbReference>
<evidence type="ECO:0000313" key="6">
    <source>
        <dbReference type="EMBL" id="SHI08560.1"/>
    </source>
</evidence>
<dbReference type="Proteomes" id="UP000184389">
    <property type="component" value="Unassembled WGS sequence"/>
</dbReference>
<dbReference type="Pfam" id="PF01551">
    <property type="entry name" value="Peptidase_M23"/>
    <property type="match status" value="1"/>
</dbReference>
<sequence>MKRKRNIALLLLFAIVIGAFTGAYAEKGTVESWNKKLKETEKKQDTIKGEKKDLKKEQVDLAKEIDELDRKISETGKELNDVENELAKINGNIEKTKKELKEAEEKIGEKNDTLNSRLRVMYKNGNIGYLEVLLSSANIRDFLSRKDMVQAIVDHDTNLLKYMKEQRQIVEDKERELQVARASQETAKRKIESKKHDLIVATRSKEGRMKDVEKNIKQLEKMEDELIREAKEYESKIKALQVKAGPYSGGKMGWPVPGHSRISSPFGYRIHPIFKTKKLHTGIDIPAPTGTSIVAAADGTVIFAGWLGGYGNAVMVDHGGGIVTLYGHNSSISVGVGTDVSRGQTIAKAGSTGYSTGPHCHFEVRKNGAYQDPIPWLRGN</sequence>
<dbReference type="InterPro" id="IPR057309">
    <property type="entry name" value="PcsB_CC"/>
</dbReference>
<dbReference type="AlphaFoldDB" id="A0A1M5Y916"/>
<feature type="chain" id="PRO_5012929031" evidence="3">
    <location>
        <begin position="26"/>
        <end position="380"/>
    </location>
</feature>
<evidence type="ECO:0000256" key="2">
    <source>
        <dbReference type="SAM" id="Coils"/>
    </source>
</evidence>
<dbReference type="CDD" id="cd12797">
    <property type="entry name" value="M23_peptidase"/>
    <property type="match status" value="1"/>
</dbReference>
<name>A0A1M5Y916_9FIRM</name>
<feature type="coiled-coil region" evidence="2">
    <location>
        <begin position="30"/>
        <end position="117"/>
    </location>
</feature>
<feature type="signal peptide" evidence="3">
    <location>
        <begin position="1"/>
        <end position="25"/>
    </location>
</feature>
<dbReference type="FunFam" id="2.70.70.10:FF:000006">
    <property type="entry name" value="M23 family peptidase"/>
    <property type="match status" value="1"/>
</dbReference>
<dbReference type="InterPro" id="IPR016047">
    <property type="entry name" value="M23ase_b-sheet_dom"/>
</dbReference>
<dbReference type="PANTHER" id="PTHR21666">
    <property type="entry name" value="PEPTIDASE-RELATED"/>
    <property type="match status" value="1"/>
</dbReference>
<proteinExistence type="predicted"/>
<evidence type="ECO:0000313" key="7">
    <source>
        <dbReference type="Proteomes" id="UP000184389"/>
    </source>
</evidence>
<organism evidence="6 7">
    <name type="scientific">Sporanaerobacter acetigenes DSM 13106</name>
    <dbReference type="NCBI Taxonomy" id="1123281"/>
    <lineage>
        <taxon>Bacteria</taxon>
        <taxon>Bacillati</taxon>
        <taxon>Bacillota</taxon>
        <taxon>Tissierellia</taxon>
        <taxon>Tissierellales</taxon>
        <taxon>Sporanaerobacteraceae</taxon>
        <taxon>Sporanaerobacter</taxon>
    </lineage>
</organism>
<feature type="coiled-coil region" evidence="2">
    <location>
        <begin position="163"/>
        <end position="243"/>
    </location>
</feature>
<evidence type="ECO:0000256" key="3">
    <source>
        <dbReference type="SAM" id="SignalP"/>
    </source>
</evidence>
<protein>
    <submittedName>
        <fullName evidence="6">Septal ring factor EnvC, activator of murein hydrolases AmiA and AmiB</fullName>
    </submittedName>
</protein>
<dbReference type="SUPFAM" id="SSF51261">
    <property type="entry name" value="Duplicated hybrid motif"/>
    <property type="match status" value="1"/>
</dbReference>
<dbReference type="RefSeq" id="WP_072744695.1">
    <property type="nucleotide sequence ID" value="NZ_FQXR01000010.1"/>
</dbReference>
<dbReference type="Pfam" id="PF24568">
    <property type="entry name" value="CC_PcsB"/>
    <property type="match status" value="1"/>
</dbReference>
<evidence type="ECO:0000259" key="5">
    <source>
        <dbReference type="Pfam" id="PF24568"/>
    </source>
</evidence>
<dbReference type="Gene3D" id="6.10.250.3150">
    <property type="match status" value="1"/>
</dbReference>
<evidence type="ECO:0000256" key="1">
    <source>
        <dbReference type="ARBA" id="ARBA00022729"/>
    </source>
</evidence>
<evidence type="ECO:0000259" key="4">
    <source>
        <dbReference type="Pfam" id="PF01551"/>
    </source>
</evidence>
<dbReference type="STRING" id="1123281.SAMN02745180_02042"/>
<dbReference type="Gene3D" id="2.70.70.10">
    <property type="entry name" value="Glucose Permease (Domain IIA)"/>
    <property type="match status" value="1"/>
</dbReference>
<keyword evidence="6" id="KW-0378">Hydrolase</keyword>
<gene>
    <name evidence="6" type="ORF">SAMN02745180_02042</name>
</gene>
<dbReference type="InterPro" id="IPR050570">
    <property type="entry name" value="Cell_wall_metabolism_enzyme"/>
</dbReference>
<keyword evidence="1 3" id="KW-0732">Signal</keyword>
<dbReference type="PANTHER" id="PTHR21666:SF289">
    <property type="entry name" value="L-ALA--D-GLU ENDOPEPTIDASE"/>
    <property type="match status" value="1"/>
</dbReference>
<keyword evidence="2" id="KW-0175">Coiled coil</keyword>
<keyword evidence="7" id="KW-1185">Reference proteome</keyword>
<feature type="domain" description="M23ase beta-sheet core" evidence="4">
    <location>
        <begin position="279"/>
        <end position="373"/>
    </location>
</feature>
<dbReference type="OrthoDB" id="9809488at2"/>
<reference evidence="6 7" key="1">
    <citation type="submission" date="2016-11" db="EMBL/GenBank/DDBJ databases">
        <authorList>
            <person name="Jaros S."/>
            <person name="Januszkiewicz K."/>
            <person name="Wedrychowicz H."/>
        </authorList>
    </citation>
    <scope>NUCLEOTIDE SEQUENCE [LARGE SCALE GENOMIC DNA]</scope>
    <source>
        <strain evidence="6 7">DSM 13106</strain>
    </source>
</reference>
<dbReference type="EMBL" id="FQXR01000010">
    <property type="protein sequence ID" value="SHI08560.1"/>
    <property type="molecule type" value="Genomic_DNA"/>
</dbReference>